<dbReference type="RefSeq" id="WP_282765650.1">
    <property type="nucleotide sequence ID" value="NZ_JASCTH010000032.1"/>
</dbReference>
<dbReference type="InterPro" id="IPR000772">
    <property type="entry name" value="Ricin_B_lectin"/>
</dbReference>
<dbReference type="Pfam" id="PF14200">
    <property type="entry name" value="RicinB_lectin_2"/>
    <property type="match status" value="1"/>
</dbReference>
<evidence type="ECO:0000256" key="1">
    <source>
        <dbReference type="SAM" id="SignalP"/>
    </source>
</evidence>
<evidence type="ECO:0000313" key="3">
    <source>
        <dbReference type="EMBL" id="MDI6104288.1"/>
    </source>
</evidence>
<evidence type="ECO:0000259" key="2">
    <source>
        <dbReference type="Pfam" id="PF14200"/>
    </source>
</evidence>
<dbReference type="Gene3D" id="2.80.10.50">
    <property type="match status" value="2"/>
</dbReference>
<dbReference type="CDD" id="cd00161">
    <property type="entry name" value="beta-trefoil_Ricin-like"/>
    <property type="match status" value="1"/>
</dbReference>
<feature type="domain" description="Ricin B lectin" evidence="2">
    <location>
        <begin position="50"/>
        <end position="126"/>
    </location>
</feature>
<accession>A0ABT6WX23</accession>
<feature type="chain" id="PRO_5045997966" evidence="1">
    <location>
        <begin position="37"/>
        <end position="193"/>
    </location>
</feature>
<feature type="signal peptide" evidence="1">
    <location>
        <begin position="1"/>
        <end position="36"/>
    </location>
</feature>
<dbReference type="InterPro" id="IPR035992">
    <property type="entry name" value="Ricin_B-like_lectins"/>
</dbReference>
<protein>
    <submittedName>
        <fullName evidence="3">RICIN domain-containing protein</fullName>
    </submittedName>
</protein>
<reference evidence="3 4" key="1">
    <citation type="submission" date="2023-05" db="EMBL/GenBank/DDBJ databases">
        <title>Actinoplanes sp. NEAU-A12 genome sequencing.</title>
        <authorList>
            <person name="Wang Z.-S."/>
        </authorList>
    </citation>
    <scope>NUCLEOTIDE SEQUENCE [LARGE SCALE GENOMIC DNA]</scope>
    <source>
        <strain evidence="3 4">NEAU-A12</strain>
    </source>
</reference>
<comment type="caution">
    <text evidence="3">The sequence shown here is derived from an EMBL/GenBank/DDBJ whole genome shotgun (WGS) entry which is preliminary data.</text>
</comment>
<dbReference type="EMBL" id="JASCTH010000032">
    <property type="protein sequence ID" value="MDI6104288.1"/>
    <property type="molecule type" value="Genomic_DNA"/>
</dbReference>
<keyword evidence="4" id="KW-1185">Reference proteome</keyword>
<keyword evidence="1" id="KW-0732">Signal</keyword>
<dbReference type="SUPFAM" id="SSF50370">
    <property type="entry name" value="Ricin B-like lectins"/>
    <property type="match status" value="1"/>
</dbReference>
<dbReference type="PROSITE" id="PS50231">
    <property type="entry name" value="RICIN_B_LECTIN"/>
    <property type="match status" value="1"/>
</dbReference>
<dbReference type="Proteomes" id="UP001241758">
    <property type="component" value="Unassembled WGS sequence"/>
</dbReference>
<sequence length="193" mass="20283">MYPSSARRRLPRRVLTALLALTASLAAVPLASPAHAVADDPVCYRGPSPAAYYKITNVKTGKSLNVARKSKAAGAPVIQWTYAGGTNEQWRALCVAPFQYKLVARHSGLALDLAGGGAAADAAVIQNPYTEAPSQKWGIWRAGQSGALATFQLYNQGTGKVIDAGSDGTALRQAAIQDGNESQVWTFEEVGPA</sequence>
<proteinExistence type="predicted"/>
<gene>
    <name evidence="3" type="ORF">QLQ12_37420</name>
</gene>
<name>A0ABT6WX23_9ACTN</name>
<organism evidence="3 4">
    <name type="scientific">Actinoplanes sandaracinus</name>
    <dbReference type="NCBI Taxonomy" id="3045177"/>
    <lineage>
        <taxon>Bacteria</taxon>
        <taxon>Bacillati</taxon>
        <taxon>Actinomycetota</taxon>
        <taxon>Actinomycetes</taxon>
        <taxon>Micromonosporales</taxon>
        <taxon>Micromonosporaceae</taxon>
        <taxon>Actinoplanes</taxon>
    </lineage>
</organism>
<evidence type="ECO:0000313" key="4">
    <source>
        <dbReference type="Proteomes" id="UP001241758"/>
    </source>
</evidence>